<evidence type="ECO:0000256" key="2">
    <source>
        <dbReference type="SAM" id="SignalP"/>
    </source>
</evidence>
<feature type="region of interest" description="Disordered" evidence="1">
    <location>
        <begin position="69"/>
        <end position="88"/>
    </location>
</feature>
<organism evidence="3 4">
    <name type="scientific">Bombyx mandarina</name>
    <name type="common">Wild silk moth</name>
    <name type="synonym">Wild silkworm</name>
    <dbReference type="NCBI Taxonomy" id="7092"/>
    <lineage>
        <taxon>Eukaryota</taxon>
        <taxon>Metazoa</taxon>
        <taxon>Ecdysozoa</taxon>
        <taxon>Arthropoda</taxon>
        <taxon>Hexapoda</taxon>
        <taxon>Insecta</taxon>
        <taxon>Pterygota</taxon>
        <taxon>Neoptera</taxon>
        <taxon>Endopterygota</taxon>
        <taxon>Lepidoptera</taxon>
        <taxon>Glossata</taxon>
        <taxon>Ditrysia</taxon>
        <taxon>Bombycoidea</taxon>
        <taxon>Bombycidae</taxon>
        <taxon>Bombycinae</taxon>
        <taxon>Bombyx</taxon>
    </lineage>
</organism>
<reference evidence="4" key="1">
    <citation type="submission" date="2025-08" db="UniProtKB">
        <authorList>
            <consortium name="RefSeq"/>
        </authorList>
    </citation>
    <scope>IDENTIFICATION</scope>
    <source>
        <tissue evidence="4">Silk gland</tissue>
    </source>
</reference>
<dbReference type="RefSeq" id="XP_028039605.1">
    <property type="nucleotide sequence ID" value="XM_028183804.1"/>
</dbReference>
<dbReference type="KEGG" id="bman:114250067"/>
<protein>
    <submittedName>
        <fullName evidence="4">Uncharacterized protein LOC114250067</fullName>
    </submittedName>
</protein>
<accession>A0A6J2KCE3</accession>
<proteinExistence type="predicted"/>
<evidence type="ECO:0000313" key="3">
    <source>
        <dbReference type="Proteomes" id="UP000504629"/>
    </source>
</evidence>
<gene>
    <name evidence="4" type="primary">LOC114250067</name>
</gene>
<dbReference type="GeneID" id="114250067"/>
<feature type="chain" id="PRO_5026692833" evidence="2">
    <location>
        <begin position="18"/>
        <end position="255"/>
    </location>
</feature>
<name>A0A6J2KCE3_BOMMA</name>
<evidence type="ECO:0000313" key="4">
    <source>
        <dbReference type="RefSeq" id="XP_028039605.1"/>
    </source>
</evidence>
<keyword evidence="3" id="KW-1185">Reference proteome</keyword>
<feature type="signal peptide" evidence="2">
    <location>
        <begin position="1"/>
        <end position="17"/>
    </location>
</feature>
<dbReference type="OrthoDB" id="7416548at2759"/>
<dbReference type="AlphaFoldDB" id="A0A6J2KCE3"/>
<keyword evidence="2" id="KW-0732">Signal</keyword>
<evidence type="ECO:0000256" key="1">
    <source>
        <dbReference type="SAM" id="MobiDB-lite"/>
    </source>
</evidence>
<sequence>MDNIIPWLLLACGWARSELLQDLIQKRSNYGVYAKDFSQDYEPYVFAAIPLHPPMPVLHVLSPSPLSAPNRDLHHSASKHHSAYSKPSYHTHYSTPSFSSSQYNRPSQGNSFYGKTFSSSDFSSLTSPDFSKPYFPTHTRPSFVEYPQTSFSHKEYPRPRPYEYPTYAESTLSAETDLGRLYSSSVPYSYLKSHHNSYDSNQESSPTILYAQPTALGGYSYHKKPTKKRKILPKKKIPTESPVIIRVHKHRITRS</sequence>
<dbReference type="Proteomes" id="UP000504629">
    <property type="component" value="Unplaced"/>
</dbReference>